<sequence length="70" mass="7482">MVALLDIAANGNCVDALALRIEAALDRGKLPNVAKLKSEFLPTVRSRVDVTIPPPDFAGYNHLLANAQVL</sequence>
<dbReference type="EMBL" id="FMXM01000080">
    <property type="protein sequence ID" value="SDB00005.1"/>
    <property type="molecule type" value="Genomic_DNA"/>
</dbReference>
<gene>
    <name evidence="1" type="ORF">SAMN02927914_06816</name>
</gene>
<dbReference type="RefSeq" id="WP_208604718.1">
    <property type="nucleotide sequence ID" value="NZ_FMXM01000080.1"/>
</dbReference>
<dbReference type="AlphaFoldDB" id="A0A1G5ZZ85"/>
<dbReference type="Proteomes" id="UP000198588">
    <property type="component" value="Unassembled WGS sequence"/>
</dbReference>
<protein>
    <submittedName>
        <fullName evidence="1">Uncharacterized protein</fullName>
    </submittedName>
</protein>
<evidence type="ECO:0000313" key="2">
    <source>
        <dbReference type="Proteomes" id="UP000198588"/>
    </source>
</evidence>
<dbReference type="STRING" id="1165689.SAMN02927914_06816"/>
<name>A0A1G5ZZ85_9HYPH</name>
<reference evidence="1 2" key="1">
    <citation type="submission" date="2016-10" db="EMBL/GenBank/DDBJ databases">
        <authorList>
            <person name="de Groot N.N."/>
        </authorList>
    </citation>
    <scope>NUCLEOTIDE SEQUENCE [LARGE SCALE GENOMIC DNA]</scope>
    <source>
        <strain evidence="1 2">CGMCC 1.12097</strain>
    </source>
</reference>
<proteinExistence type="predicted"/>
<organism evidence="1 2">
    <name type="scientific">Mesorhizobium qingshengii</name>
    <dbReference type="NCBI Taxonomy" id="1165689"/>
    <lineage>
        <taxon>Bacteria</taxon>
        <taxon>Pseudomonadati</taxon>
        <taxon>Pseudomonadota</taxon>
        <taxon>Alphaproteobacteria</taxon>
        <taxon>Hyphomicrobiales</taxon>
        <taxon>Phyllobacteriaceae</taxon>
        <taxon>Mesorhizobium</taxon>
    </lineage>
</organism>
<accession>A0A1G5ZZ85</accession>
<evidence type="ECO:0000313" key="1">
    <source>
        <dbReference type="EMBL" id="SDB00005.1"/>
    </source>
</evidence>